<feature type="non-terminal residue" evidence="1">
    <location>
        <position position="1"/>
    </location>
</feature>
<keyword evidence="2" id="KW-1185">Reference proteome</keyword>
<sequence length="117" mass="13128">AIIAFVSCFLYKCYIYPLYLSPLHKIPGPPVGNLILGNASLKTKDYGKTFSHLTIQYGGIVKYHFLLNKPYLLITDPKLVQIILEIIGEGSLVIANDDTHKRQKKMLSPSFSFGNIK</sequence>
<protein>
    <submittedName>
        <fullName evidence="1">17651_t:CDS:1</fullName>
    </submittedName>
</protein>
<feature type="non-terminal residue" evidence="1">
    <location>
        <position position="117"/>
    </location>
</feature>
<reference evidence="1" key="1">
    <citation type="submission" date="2021-06" db="EMBL/GenBank/DDBJ databases">
        <authorList>
            <person name="Kallberg Y."/>
            <person name="Tangrot J."/>
            <person name="Rosling A."/>
        </authorList>
    </citation>
    <scope>NUCLEOTIDE SEQUENCE</scope>
    <source>
        <strain evidence="1">MA461A</strain>
    </source>
</reference>
<gene>
    <name evidence="1" type="ORF">RPERSI_LOCUS29333</name>
</gene>
<evidence type="ECO:0000313" key="1">
    <source>
        <dbReference type="EMBL" id="CAG8834850.1"/>
    </source>
</evidence>
<dbReference type="Proteomes" id="UP000789920">
    <property type="component" value="Unassembled WGS sequence"/>
</dbReference>
<comment type="caution">
    <text evidence="1">The sequence shown here is derived from an EMBL/GenBank/DDBJ whole genome shotgun (WGS) entry which is preliminary data.</text>
</comment>
<proteinExistence type="predicted"/>
<name>A0ACA9SDN2_9GLOM</name>
<accession>A0ACA9SDN2</accession>
<organism evidence="1 2">
    <name type="scientific">Racocetra persica</name>
    <dbReference type="NCBI Taxonomy" id="160502"/>
    <lineage>
        <taxon>Eukaryota</taxon>
        <taxon>Fungi</taxon>
        <taxon>Fungi incertae sedis</taxon>
        <taxon>Mucoromycota</taxon>
        <taxon>Glomeromycotina</taxon>
        <taxon>Glomeromycetes</taxon>
        <taxon>Diversisporales</taxon>
        <taxon>Gigasporaceae</taxon>
        <taxon>Racocetra</taxon>
    </lineage>
</organism>
<dbReference type="EMBL" id="CAJVQC010110286">
    <property type="protein sequence ID" value="CAG8834850.1"/>
    <property type="molecule type" value="Genomic_DNA"/>
</dbReference>
<evidence type="ECO:0000313" key="2">
    <source>
        <dbReference type="Proteomes" id="UP000789920"/>
    </source>
</evidence>